<dbReference type="SMART" id="SM00100">
    <property type="entry name" value="cNMP"/>
    <property type="match status" value="1"/>
</dbReference>
<dbReference type="Gene3D" id="1.10.287.630">
    <property type="entry name" value="Helix hairpin bin"/>
    <property type="match status" value="1"/>
</dbReference>
<feature type="transmembrane region" description="Helical" evidence="7">
    <location>
        <begin position="42"/>
        <end position="64"/>
    </location>
</feature>
<dbReference type="PANTHER" id="PTHR10217">
    <property type="entry name" value="VOLTAGE AND LIGAND GATED POTASSIUM CHANNEL"/>
    <property type="match status" value="1"/>
</dbReference>
<dbReference type="CDD" id="cd23767">
    <property type="entry name" value="IQCD"/>
    <property type="match status" value="1"/>
</dbReference>
<dbReference type="PROSITE" id="PS50096">
    <property type="entry name" value="IQ"/>
    <property type="match status" value="1"/>
</dbReference>
<dbReference type="Pfam" id="PF00027">
    <property type="entry name" value="cNMP_binding"/>
    <property type="match status" value="1"/>
</dbReference>
<evidence type="ECO:0000256" key="4">
    <source>
        <dbReference type="ARBA" id="ARBA00022989"/>
    </source>
</evidence>
<dbReference type="Pfam" id="PF00520">
    <property type="entry name" value="Ion_trans"/>
    <property type="match status" value="1"/>
</dbReference>
<dbReference type="SMART" id="SM00015">
    <property type="entry name" value="IQ"/>
    <property type="match status" value="1"/>
</dbReference>
<dbReference type="EMBL" id="DF237057">
    <property type="protein sequence ID" value="GAQ82343.1"/>
    <property type="molecule type" value="Genomic_DNA"/>
</dbReference>
<reference evidence="9 10" key="1">
    <citation type="journal article" date="2014" name="Nat. Commun.">
        <title>Klebsormidium flaccidum genome reveals primary factors for plant terrestrial adaptation.</title>
        <authorList>
            <person name="Hori K."/>
            <person name="Maruyama F."/>
            <person name="Fujisawa T."/>
            <person name="Togashi T."/>
            <person name="Yamamoto N."/>
            <person name="Seo M."/>
            <person name="Sato S."/>
            <person name="Yamada T."/>
            <person name="Mori H."/>
            <person name="Tajima N."/>
            <person name="Moriyama T."/>
            <person name="Ikeuchi M."/>
            <person name="Watanabe M."/>
            <person name="Wada H."/>
            <person name="Kobayashi K."/>
            <person name="Saito M."/>
            <person name="Masuda T."/>
            <person name="Sasaki-Sekimoto Y."/>
            <person name="Mashiguchi K."/>
            <person name="Awai K."/>
            <person name="Shimojima M."/>
            <person name="Masuda S."/>
            <person name="Iwai M."/>
            <person name="Nobusawa T."/>
            <person name="Narise T."/>
            <person name="Kondo S."/>
            <person name="Saito H."/>
            <person name="Sato R."/>
            <person name="Murakawa M."/>
            <person name="Ihara Y."/>
            <person name="Oshima-Yamada Y."/>
            <person name="Ohtaka K."/>
            <person name="Satoh M."/>
            <person name="Sonobe K."/>
            <person name="Ishii M."/>
            <person name="Ohtani R."/>
            <person name="Kanamori-Sato M."/>
            <person name="Honoki R."/>
            <person name="Miyazaki D."/>
            <person name="Mochizuki H."/>
            <person name="Umetsu J."/>
            <person name="Higashi K."/>
            <person name="Shibata D."/>
            <person name="Kamiya Y."/>
            <person name="Sato N."/>
            <person name="Nakamura Y."/>
            <person name="Tabata S."/>
            <person name="Ida S."/>
            <person name="Kurokawa K."/>
            <person name="Ohta H."/>
        </authorList>
    </citation>
    <scope>NUCLEOTIDE SEQUENCE [LARGE SCALE GENOMIC DNA]</scope>
    <source>
        <strain evidence="9 10">NIES-2285</strain>
    </source>
</reference>
<feature type="domain" description="Cyclic nucleotide-binding" evidence="8">
    <location>
        <begin position="219"/>
        <end position="331"/>
    </location>
</feature>
<dbReference type="Gene3D" id="1.20.5.190">
    <property type="match status" value="1"/>
</dbReference>
<dbReference type="GO" id="GO:0005216">
    <property type="term" value="F:monoatomic ion channel activity"/>
    <property type="evidence" value="ECO:0007669"/>
    <property type="project" value="InterPro"/>
</dbReference>
<keyword evidence="4 7" id="KW-1133">Transmembrane helix</keyword>
<dbReference type="Proteomes" id="UP000054558">
    <property type="component" value="Unassembled WGS sequence"/>
</dbReference>
<organism evidence="9 10">
    <name type="scientific">Klebsormidium nitens</name>
    <name type="common">Green alga</name>
    <name type="synonym">Ulothrix nitens</name>
    <dbReference type="NCBI Taxonomy" id="105231"/>
    <lineage>
        <taxon>Eukaryota</taxon>
        <taxon>Viridiplantae</taxon>
        <taxon>Streptophyta</taxon>
        <taxon>Klebsormidiophyceae</taxon>
        <taxon>Klebsormidiales</taxon>
        <taxon>Klebsormidiaceae</taxon>
        <taxon>Klebsormidium</taxon>
    </lineage>
</organism>
<dbReference type="Gene3D" id="2.60.120.10">
    <property type="entry name" value="Jelly Rolls"/>
    <property type="match status" value="1"/>
</dbReference>
<comment type="subcellular location">
    <subcellularLocation>
        <location evidence="1">Membrane</location>
        <topology evidence="1">Multi-pass membrane protein</topology>
    </subcellularLocation>
</comment>
<evidence type="ECO:0000259" key="8">
    <source>
        <dbReference type="PROSITE" id="PS50042"/>
    </source>
</evidence>
<dbReference type="InterPro" id="IPR050818">
    <property type="entry name" value="KCNH_animal-type"/>
</dbReference>
<keyword evidence="6 7" id="KW-0472">Membrane</keyword>
<keyword evidence="2" id="KW-0813">Transport</keyword>
<dbReference type="SUPFAM" id="SSF81324">
    <property type="entry name" value="Voltage-gated potassium channels"/>
    <property type="match status" value="1"/>
</dbReference>
<evidence type="ECO:0000256" key="6">
    <source>
        <dbReference type="ARBA" id="ARBA00023136"/>
    </source>
</evidence>
<proteinExistence type="predicted"/>
<evidence type="ECO:0000256" key="3">
    <source>
        <dbReference type="ARBA" id="ARBA00022692"/>
    </source>
</evidence>
<keyword evidence="10" id="KW-1185">Reference proteome</keyword>
<dbReference type="InterPro" id="IPR005821">
    <property type="entry name" value="Ion_trans_dom"/>
</dbReference>
<accession>A0A1Y1HW01</accession>
<dbReference type="OrthoDB" id="497195at2759"/>
<keyword evidence="5" id="KW-0406">Ion transport</keyword>
<name>A0A1Y1HW01_KLENI</name>
<evidence type="ECO:0000256" key="7">
    <source>
        <dbReference type="SAM" id="Phobius"/>
    </source>
</evidence>
<evidence type="ECO:0000256" key="1">
    <source>
        <dbReference type="ARBA" id="ARBA00004141"/>
    </source>
</evidence>
<sequence length="513" mass="58510">MNASGIALWLTALRKLLRLARTGRIIQRLQTNLNVDFGVMKMFKFMASSVFISHWLACVWRLIADLESDGANWLARLGMENQSTISIYSTSLYFAVVSLTSTGYGDVTAVTVWEQYYVIFVLLLGSYYFGYIVGEITALVSSRSADENEFHMRMDQLNNFMEDHHLPPDLRTKLRDYFRYRHNNKGVGNFHSLLSMMSKNLRAEVAGHTNGVWINKLPFFRSCPTEFVIEVSLNMESETFAPQEAIIRLNEPPEKMFVVRKGVVAGNGRIHTSGSVIGTDMLFEARSTRRAHSAMALTYCDLMSLDRKVLFQILEHHPDVAENLRKASIRTLFRTEALAYMRAVKLAVASRNQEVVISKETFDGQPNGERIKFYLDKLVVLLRKDQEEMDRLKDATLKIQSVFRGHRVRKKYKGKLRKTVDSLAKSGPVLLTRLTPDSASNFKPPVPLPPASEGDFVRLEETVDRLQRQVYASSNRHQKQIEATRVSLEKQLAVSSREINSRLSNLMEIIRNG</sequence>
<dbReference type="Gene3D" id="1.10.287.70">
    <property type="match status" value="1"/>
</dbReference>
<dbReference type="OMA" id="ANSMVII"/>
<dbReference type="InterPro" id="IPR000048">
    <property type="entry name" value="IQ_motif_EF-hand-BS"/>
</dbReference>
<dbReference type="InterPro" id="IPR000595">
    <property type="entry name" value="cNMP-bd_dom"/>
</dbReference>
<gene>
    <name evidence="9" type="ORF">KFL_001080190</name>
</gene>
<dbReference type="InterPro" id="IPR014710">
    <property type="entry name" value="RmlC-like_jellyroll"/>
</dbReference>
<dbReference type="InterPro" id="IPR018490">
    <property type="entry name" value="cNMP-bd_dom_sf"/>
</dbReference>
<dbReference type="PANTHER" id="PTHR10217:SF435">
    <property type="entry name" value="POTASSIUM VOLTAGE-GATED CHANNEL PROTEIN EAG"/>
    <property type="match status" value="1"/>
</dbReference>
<evidence type="ECO:0000256" key="2">
    <source>
        <dbReference type="ARBA" id="ARBA00022448"/>
    </source>
</evidence>
<dbReference type="PROSITE" id="PS50042">
    <property type="entry name" value="CNMP_BINDING_3"/>
    <property type="match status" value="1"/>
</dbReference>
<keyword evidence="3 7" id="KW-0812">Transmembrane</keyword>
<evidence type="ECO:0000313" key="9">
    <source>
        <dbReference type="EMBL" id="GAQ82343.1"/>
    </source>
</evidence>
<dbReference type="AlphaFoldDB" id="A0A1Y1HW01"/>
<evidence type="ECO:0000313" key="10">
    <source>
        <dbReference type="Proteomes" id="UP000054558"/>
    </source>
</evidence>
<dbReference type="Pfam" id="PF00612">
    <property type="entry name" value="IQ"/>
    <property type="match status" value="1"/>
</dbReference>
<evidence type="ECO:0000256" key="5">
    <source>
        <dbReference type="ARBA" id="ARBA00023065"/>
    </source>
</evidence>
<feature type="transmembrane region" description="Helical" evidence="7">
    <location>
        <begin position="116"/>
        <end position="134"/>
    </location>
</feature>
<dbReference type="GO" id="GO:0016020">
    <property type="term" value="C:membrane"/>
    <property type="evidence" value="ECO:0007669"/>
    <property type="project" value="UniProtKB-SubCell"/>
</dbReference>
<feature type="transmembrane region" description="Helical" evidence="7">
    <location>
        <begin position="85"/>
        <end position="104"/>
    </location>
</feature>
<protein>
    <submittedName>
        <fullName evidence="9">K+-channel ERG and related proteins</fullName>
    </submittedName>
</protein>
<dbReference type="CDD" id="cd00038">
    <property type="entry name" value="CAP_ED"/>
    <property type="match status" value="1"/>
</dbReference>
<dbReference type="SUPFAM" id="SSF51206">
    <property type="entry name" value="cAMP-binding domain-like"/>
    <property type="match status" value="1"/>
</dbReference>